<keyword evidence="6" id="KW-1185">Reference proteome</keyword>
<dbReference type="PANTHER" id="PTHR22835">
    <property type="entry name" value="ZINC FINGER FYVE DOMAIN CONTAINING PROTEIN"/>
    <property type="match status" value="1"/>
</dbReference>
<dbReference type="EMBL" id="CAJNOQ010000801">
    <property type="protein sequence ID" value="CAF0840001.1"/>
    <property type="molecule type" value="Genomic_DNA"/>
</dbReference>
<comment type="caution">
    <text evidence="2">The sequence shown here is derived from an EMBL/GenBank/DDBJ whole genome shotgun (WGS) entry which is preliminary data.</text>
</comment>
<comment type="similarity">
    <text evidence="1">Belongs to the 'GDSL' lipolytic enzyme family.</text>
</comment>
<dbReference type="AlphaFoldDB" id="A0A813V946"/>
<dbReference type="Proteomes" id="UP000663829">
    <property type="component" value="Unassembled WGS sequence"/>
</dbReference>
<dbReference type="Proteomes" id="UP000682733">
    <property type="component" value="Unassembled WGS sequence"/>
</dbReference>
<dbReference type="SUPFAM" id="SSF52266">
    <property type="entry name" value="SGNH hydrolase"/>
    <property type="match status" value="1"/>
</dbReference>
<sequence>MISDRRILHDYSYGGATTDENLVQGYTKAGTVAVPGVKQQIQIYLKTLTKMRNNDFNSNETIYIISAGGNNYFFNRTLSPLIVGLSIISCIKALVSHGGKYIIIANQPPSQYYPYYAVSSIRSQNLSLVSTEHNRVLKLLIEQYQKNNRQISIILFDVHEIVSKIIVNKEKYTFTSLDKCWDSITNSTTTLILCNDTSKHIFIDEYHFTTKMHSLIAQGIFDQVHMLFNSSPTKYCLNSLTHIEIVLLVLCLIKYYH</sequence>
<dbReference type="InterPro" id="IPR001087">
    <property type="entry name" value="GDSL"/>
</dbReference>
<dbReference type="Proteomes" id="UP000677228">
    <property type="component" value="Unassembled WGS sequence"/>
</dbReference>
<dbReference type="GO" id="GO:0016788">
    <property type="term" value="F:hydrolase activity, acting on ester bonds"/>
    <property type="evidence" value="ECO:0007669"/>
    <property type="project" value="InterPro"/>
</dbReference>
<dbReference type="Gene3D" id="3.40.50.1110">
    <property type="entry name" value="SGNH hydrolase"/>
    <property type="match status" value="1"/>
</dbReference>
<evidence type="ECO:0000313" key="2">
    <source>
        <dbReference type="EMBL" id="CAF0840001.1"/>
    </source>
</evidence>
<dbReference type="PANTHER" id="PTHR22835:SF659">
    <property type="entry name" value="GDSL LIPASE_ACYLHYDROLASE, PUTATIVE (AFU_ORTHOLOGUE AFUA_2G00510)-RELATED"/>
    <property type="match status" value="1"/>
</dbReference>
<dbReference type="EMBL" id="CAJNOK010017364">
    <property type="protein sequence ID" value="CAF1262640.1"/>
    <property type="molecule type" value="Genomic_DNA"/>
</dbReference>
<evidence type="ECO:0000313" key="5">
    <source>
        <dbReference type="EMBL" id="CAF4069100.1"/>
    </source>
</evidence>
<dbReference type="Proteomes" id="UP000681722">
    <property type="component" value="Unassembled WGS sequence"/>
</dbReference>
<evidence type="ECO:0000313" key="6">
    <source>
        <dbReference type="Proteomes" id="UP000663829"/>
    </source>
</evidence>
<dbReference type="Pfam" id="PF00657">
    <property type="entry name" value="Lipase_GDSL"/>
    <property type="match status" value="1"/>
</dbReference>
<gene>
    <name evidence="2" type="ORF">GPM918_LOCUS5513</name>
    <name evidence="3" type="ORF">OVA965_LOCUS26805</name>
    <name evidence="4" type="ORF">SRO942_LOCUS5513</name>
    <name evidence="5" type="ORF">TMI583_LOCUS27546</name>
</gene>
<evidence type="ECO:0000313" key="4">
    <source>
        <dbReference type="EMBL" id="CAF3627348.1"/>
    </source>
</evidence>
<accession>A0A813V946</accession>
<evidence type="ECO:0000256" key="1">
    <source>
        <dbReference type="ARBA" id="ARBA00008668"/>
    </source>
</evidence>
<name>A0A813V946_9BILA</name>
<protein>
    <submittedName>
        <fullName evidence="2">Uncharacterized protein</fullName>
    </submittedName>
</protein>
<proteinExistence type="inferred from homology"/>
<evidence type="ECO:0000313" key="3">
    <source>
        <dbReference type="EMBL" id="CAF1262640.1"/>
    </source>
</evidence>
<reference evidence="2" key="1">
    <citation type="submission" date="2021-02" db="EMBL/GenBank/DDBJ databases">
        <authorList>
            <person name="Nowell W R."/>
        </authorList>
    </citation>
    <scope>NUCLEOTIDE SEQUENCE</scope>
</reference>
<dbReference type="InterPro" id="IPR036514">
    <property type="entry name" value="SGNH_hydro_sf"/>
</dbReference>
<dbReference type="EMBL" id="CAJOBA010038920">
    <property type="protein sequence ID" value="CAF4069100.1"/>
    <property type="molecule type" value="Genomic_DNA"/>
</dbReference>
<dbReference type="OrthoDB" id="1600564at2759"/>
<organism evidence="2 6">
    <name type="scientific">Didymodactylos carnosus</name>
    <dbReference type="NCBI Taxonomy" id="1234261"/>
    <lineage>
        <taxon>Eukaryota</taxon>
        <taxon>Metazoa</taxon>
        <taxon>Spiralia</taxon>
        <taxon>Gnathifera</taxon>
        <taxon>Rotifera</taxon>
        <taxon>Eurotatoria</taxon>
        <taxon>Bdelloidea</taxon>
        <taxon>Philodinida</taxon>
        <taxon>Philodinidae</taxon>
        <taxon>Didymodactylos</taxon>
    </lineage>
</organism>
<dbReference type="EMBL" id="CAJOBC010000801">
    <property type="protein sequence ID" value="CAF3627348.1"/>
    <property type="molecule type" value="Genomic_DNA"/>
</dbReference>